<proteinExistence type="predicted"/>
<dbReference type="AlphaFoldDB" id="A0A9W8Q9U4"/>
<dbReference type="KEGG" id="amus:LMH87_011781"/>
<accession>A0A9W8Q9U4</accession>
<gene>
    <name evidence="1" type="ORF">LMH87_011781</name>
</gene>
<dbReference type="EMBL" id="JAJHUN010000009">
    <property type="protein sequence ID" value="KAJ4151064.1"/>
    <property type="molecule type" value="Genomic_DNA"/>
</dbReference>
<dbReference type="RefSeq" id="XP_056052778.1">
    <property type="nucleotide sequence ID" value="XM_056200981.1"/>
</dbReference>
<reference evidence="1" key="1">
    <citation type="journal article" date="2023" name="Access Microbiol">
        <title>De-novo genome assembly for Akanthomyces muscarius, a biocontrol agent of insect agricultural pests.</title>
        <authorList>
            <person name="Erdos Z."/>
            <person name="Studholme D.J."/>
            <person name="Raymond B."/>
            <person name="Sharma M."/>
        </authorList>
    </citation>
    <scope>NUCLEOTIDE SEQUENCE</scope>
    <source>
        <strain evidence="1">Ve6</strain>
    </source>
</reference>
<organism evidence="1 2">
    <name type="scientific">Akanthomyces muscarius</name>
    <name type="common">Entomopathogenic fungus</name>
    <name type="synonym">Lecanicillium muscarium</name>
    <dbReference type="NCBI Taxonomy" id="2231603"/>
    <lineage>
        <taxon>Eukaryota</taxon>
        <taxon>Fungi</taxon>
        <taxon>Dikarya</taxon>
        <taxon>Ascomycota</taxon>
        <taxon>Pezizomycotina</taxon>
        <taxon>Sordariomycetes</taxon>
        <taxon>Hypocreomycetidae</taxon>
        <taxon>Hypocreales</taxon>
        <taxon>Cordycipitaceae</taxon>
        <taxon>Akanthomyces</taxon>
    </lineage>
</organism>
<evidence type="ECO:0000313" key="1">
    <source>
        <dbReference type="EMBL" id="KAJ4151064.1"/>
    </source>
</evidence>
<name>A0A9W8Q9U4_AKAMU</name>
<comment type="caution">
    <text evidence="1">The sequence shown here is derived from an EMBL/GenBank/DDBJ whole genome shotgun (WGS) entry which is preliminary data.</text>
</comment>
<dbReference type="Proteomes" id="UP001144673">
    <property type="component" value="Chromosome 4"/>
</dbReference>
<protein>
    <submittedName>
        <fullName evidence="1">Uncharacterized protein</fullName>
    </submittedName>
</protein>
<keyword evidence="2" id="KW-1185">Reference proteome</keyword>
<evidence type="ECO:0000313" key="2">
    <source>
        <dbReference type="Proteomes" id="UP001144673"/>
    </source>
</evidence>
<sequence>MGVRDTLLADAQSVGNEGGPAGLLQLVKKECPDLPPSCIQGLLKKLLNDARKGKKTGRGAGSGAGGNKECAPKLTACVTKILPKLAAAKGPTQPK</sequence>
<dbReference type="GeneID" id="80898940"/>